<gene>
    <name evidence="11" type="ORF">O3P69_020186</name>
</gene>
<dbReference type="GO" id="GO:0015276">
    <property type="term" value="F:ligand-gated monoatomic ion channel activity"/>
    <property type="evidence" value="ECO:0007669"/>
    <property type="project" value="InterPro"/>
</dbReference>
<dbReference type="AlphaFoldDB" id="A0AAW0TKB4"/>
<organism evidence="11 12">
    <name type="scientific">Scylla paramamosain</name>
    <name type="common">Mud crab</name>
    <dbReference type="NCBI Taxonomy" id="85552"/>
    <lineage>
        <taxon>Eukaryota</taxon>
        <taxon>Metazoa</taxon>
        <taxon>Ecdysozoa</taxon>
        <taxon>Arthropoda</taxon>
        <taxon>Crustacea</taxon>
        <taxon>Multicrustacea</taxon>
        <taxon>Malacostraca</taxon>
        <taxon>Eumalacostraca</taxon>
        <taxon>Eucarida</taxon>
        <taxon>Decapoda</taxon>
        <taxon>Pleocyemata</taxon>
        <taxon>Brachyura</taxon>
        <taxon>Eubrachyura</taxon>
        <taxon>Portunoidea</taxon>
        <taxon>Portunidae</taxon>
        <taxon>Portuninae</taxon>
        <taxon>Scylla</taxon>
    </lineage>
</organism>
<evidence type="ECO:0000256" key="4">
    <source>
        <dbReference type="ARBA" id="ARBA00022692"/>
    </source>
</evidence>
<evidence type="ECO:0000256" key="1">
    <source>
        <dbReference type="ARBA" id="ARBA00004651"/>
    </source>
</evidence>
<dbReference type="PANTHER" id="PTHR42643:SF24">
    <property type="entry name" value="IONOTROPIC RECEPTOR 60A"/>
    <property type="match status" value="1"/>
</dbReference>
<dbReference type="EMBL" id="JARAKH010000029">
    <property type="protein sequence ID" value="KAK8388124.1"/>
    <property type="molecule type" value="Genomic_DNA"/>
</dbReference>
<feature type="transmembrane region" description="Helical" evidence="9">
    <location>
        <begin position="575"/>
        <end position="595"/>
    </location>
</feature>
<dbReference type="PANTHER" id="PTHR42643">
    <property type="entry name" value="IONOTROPIC RECEPTOR 20A-RELATED"/>
    <property type="match status" value="1"/>
</dbReference>
<sequence length="603" mass="67144">MVMTAVVLLEASTLRTSQLVEELLDAEQMGSAISQMVKTHIPLCYLVFLSTQPNLPILSIVRRQILANSVMMDDSASPDQLSRALQGDSSTTCRALVLHIGNSDTTGPVLGLLEQAGMSKLSEMWVWTVGNNNSVEAVLLHPSFRNTVRIFYLALPDKSDNSNLTLDQDQFQDFQGHTLRIVACSWFPFIDFRNPSGSPGSTITLRDSLDARTLNVLSSKLNFTYLIHAEPTGSWGIEKGGKFSGMMGQLQREESDVSTSAAPTPERNKHLESIRAYQADPMKLVSLKPSPLPHSTALVRPFSGGVWVSVAVVVVVWGLTLWVMQLAWDRVTGQGDASFITVFLYGWGALLEQPPREPSVTVSGQMLVGWWLVYTMVIVAAFRSSFIAHLTVQSTTKPVETLEELVKQKNWGWSVEEKYFKGAVYDYFMKHTLPAVKEVVSKVEFRDADNALERILEGGFTHIAFEKYISVLIASQYTDTQGRTPYYIGTKDIPVLAYAGFVLRKGAPFYHRFTRMINQLEDGGILSKWTAEVVTRRIKKNREKLNNSQQGTKTIAPQVEQKAVVLGLDHVQGGFYLLFLGCSLGLLSLLVEILLHNDFKKDL</sequence>
<evidence type="ECO:0000313" key="11">
    <source>
        <dbReference type="EMBL" id="KAK8388124.1"/>
    </source>
</evidence>
<feature type="transmembrane region" description="Helical" evidence="9">
    <location>
        <begin position="371"/>
        <end position="392"/>
    </location>
</feature>
<evidence type="ECO:0000256" key="2">
    <source>
        <dbReference type="ARBA" id="ARBA00008685"/>
    </source>
</evidence>
<evidence type="ECO:0000313" key="12">
    <source>
        <dbReference type="Proteomes" id="UP001487740"/>
    </source>
</evidence>
<dbReference type="InterPro" id="IPR001320">
    <property type="entry name" value="Iontro_rcpt_C"/>
</dbReference>
<keyword evidence="3" id="KW-1003">Cell membrane</keyword>
<evidence type="ECO:0000256" key="7">
    <source>
        <dbReference type="ARBA" id="ARBA00023170"/>
    </source>
</evidence>
<evidence type="ECO:0000256" key="5">
    <source>
        <dbReference type="ARBA" id="ARBA00022989"/>
    </source>
</evidence>
<keyword evidence="4 9" id="KW-0812">Transmembrane</keyword>
<dbReference type="Proteomes" id="UP001487740">
    <property type="component" value="Unassembled WGS sequence"/>
</dbReference>
<keyword evidence="12" id="KW-1185">Reference proteome</keyword>
<dbReference type="SUPFAM" id="SSF53850">
    <property type="entry name" value="Periplasmic binding protein-like II"/>
    <property type="match status" value="1"/>
</dbReference>
<reference evidence="11 12" key="1">
    <citation type="submission" date="2023-03" db="EMBL/GenBank/DDBJ databases">
        <title>High-quality genome of Scylla paramamosain provides insights in environmental adaptation.</title>
        <authorList>
            <person name="Zhang L."/>
        </authorList>
    </citation>
    <scope>NUCLEOTIDE SEQUENCE [LARGE SCALE GENOMIC DNA]</scope>
    <source>
        <strain evidence="11">LZ_2023a</strain>
        <tissue evidence="11">Muscle</tissue>
    </source>
</reference>
<dbReference type="Pfam" id="PF00060">
    <property type="entry name" value="Lig_chan"/>
    <property type="match status" value="1"/>
</dbReference>
<feature type="transmembrane region" description="Helical" evidence="9">
    <location>
        <begin position="335"/>
        <end position="351"/>
    </location>
</feature>
<evidence type="ECO:0000256" key="9">
    <source>
        <dbReference type="SAM" id="Phobius"/>
    </source>
</evidence>
<evidence type="ECO:0000256" key="3">
    <source>
        <dbReference type="ARBA" id="ARBA00022475"/>
    </source>
</evidence>
<keyword evidence="8" id="KW-0325">Glycoprotein</keyword>
<dbReference type="Gene3D" id="3.40.190.10">
    <property type="entry name" value="Periplasmic binding protein-like II"/>
    <property type="match status" value="1"/>
</dbReference>
<keyword evidence="6 9" id="KW-0472">Membrane</keyword>
<evidence type="ECO:0000256" key="8">
    <source>
        <dbReference type="ARBA" id="ARBA00023180"/>
    </source>
</evidence>
<comment type="caution">
    <text evidence="11">The sequence shown here is derived from an EMBL/GenBank/DDBJ whole genome shotgun (WGS) entry which is preliminary data.</text>
</comment>
<feature type="domain" description="Ionotropic glutamate receptor C-terminal" evidence="10">
    <location>
        <begin position="306"/>
        <end position="582"/>
    </location>
</feature>
<dbReference type="GO" id="GO:0005886">
    <property type="term" value="C:plasma membrane"/>
    <property type="evidence" value="ECO:0007669"/>
    <property type="project" value="UniProtKB-SubCell"/>
</dbReference>
<keyword evidence="7" id="KW-0675">Receptor</keyword>
<dbReference type="GO" id="GO:0050906">
    <property type="term" value="P:detection of stimulus involved in sensory perception"/>
    <property type="evidence" value="ECO:0007669"/>
    <property type="project" value="UniProtKB-ARBA"/>
</dbReference>
<evidence type="ECO:0000259" key="10">
    <source>
        <dbReference type="Pfam" id="PF00060"/>
    </source>
</evidence>
<evidence type="ECO:0000256" key="6">
    <source>
        <dbReference type="ARBA" id="ARBA00023136"/>
    </source>
</evidence>
<accession>A0AAW0TKB4</accession>
<dbReference type="Gene3D" id="1.10.287.70">
    <property type="match status" value="1"/>
</dbReference>
<comment type="similarity">
    <text evidence="2">Belongs to the glutamate-gated ion channel (TC 1.A.10.1) family.</text>
</comment>
<dbReference type="InterPro" id="IPR052192">
    <property type="entry name" value="Insect_Ionotropic_Sensory_Rcpt"/>
</dbReference>
<proteinExistence type="inferred from homology"/>
<name>A0AAW0TKB4_SCYPA</name>
<keyword evidence="5 9" id="KW-1133">Transmembrane helix</keyword>
<comment type="subcellular location">
    <subcellularLocation>
        <location evidence="1">Cell membrane</location>
        <topology evidence="1">Multi-pass membrane protein</topology>
    </subcellularLocation>
</comment>
<protein>
    <recommendedName>
        <fullName evidence="10">Ionotropic glutamate receptor C-terminal domain-containing protein</fullName>
    </recommendedName>
</protein>
<feature type="transmembrane region" description="Helical" evidence="9">
    <location>
        <begin position="304"/>
        <end position="323"/>
    </location>
</feature>